<name>A0AAV7X5D6_9NEOP</name>
<dbReference type="Gene3D" id="3.80.10.10">
    <property type="entry name" value="Ribonuclease Inhibitor"/>
    <property type="match status" value="1"/>
</dbReference>
<comment type="caution">
    <text evidence="2">The sequence shown here is derived from an EMBL/GenBank/DDBJ whole genome shotgun (WGS) entry which is preliminary data.</text>
</comment>
<feature type="domain" description="F-box" evidence="1">
    <location>
        <begin position="1"/>
        <end position="44"/>
    </location>
</feature>
<dbReference type="Proteomes" id="UP001075354">
    <property type="component" value="Chromosome 16"/>
</dbReference>
<reference evidence="2" key="1">
    <citation type="submission" date="2022-12" db="EMBL/GenBank/DDBJ databases">
        <title>Chromosome-level genome assembly of the bean flower thrips Megalurothrips usitatus.</title>
        <authorList>
            <person name="Ma L."/>
            <person name="Liu Q."/>
            <person name="Li H."/>
            <person name="Cai W."/>
        </authorList>
    </citation>
    <scope>NUCLEOTIDE SEQUENCE</scope>
    <source>
        <strain evidence="2">Cailab_2022a</strain>
    </source>
</reference>
<protein>
    <recommendedName>
        <fullName evidence="1">F-box domain-containing protein</fullName>
    </recommendedName>
</protein>
<dbReference type="AlphaFoldDB" id="A0AAV7X5D6"/>
<gene>
    <name evidence="2" type="ORF">ONE63_005003</name>
</gene>
<dbReference type="SUPFAM" id="SSF81383">
    <property type="entry name" value="F-box domain"/>
    <property type="match status" value="1"/>
</dbReference>
<sequence>MDALPDELLLHILGFVADAVLDAVPLVCRRWHRLHREPAAWARVHLKCEHTNPACACDEIHEDGDDVFWPLLEAVADLRHLERLRLDIRPLSDLPYPLQGLSMPRFAELRVDAFNGLYRQDVVSRMIAGLVGGAGAALPLLRSLALCVGLGLELTLNVDPAAAVEWVVDQARDGLCRQVQSTRPCAGAGCGPCGACP</sequence>
<dbReference type="InterPro" id="IPR036047">
    <property type="entry name" value="F-box-like_dom_sf"/>
</dbReference>
<dbReference type="PROSITE" id="PS50181">
    <property type="entry name" value="FBOX"/>
    <property type="match status" value="1"/>
</dbReference>
<evidence type="ECO:0000313" key="3">
    <source>
        <dbReference type="Proteomes" id="UP001075354"/>
    </source>
</evidence>
<accession>A0AAV7X5D6</accession>
<dbReference type="CDD" id="cd22159">
    <property type="entry name" value="F-box_AtTIR1-like"/>
    <property type="match status" value="1"/>
</dbReference>
<evidence type="ECO:0000259" key="1">
    <source>
        <dbReference type="PROSITE" id="PS50181"/>
    </source>
</evidence>
<dbReference type="InterPro" id="IPR032675">
    <property type="entry name" value="LRR_dom_sf"/>
</dbReference>
<dbReference type="EMBL" id="JAPTSV010000016">
    <property type="protein sequence ID" value="KAJ1519747.1"/>
    <property type="molecule type" value="Genomic_DNA"/>
</dbReference>
<evidence type="ECO:0000313" key="2">
    <source>
        <dbReference type="EMBL" id="KAJ1519747.1"/>
    </source>
</evidence>
<organism evidence="2 3">
    <name type="scientific">Megalurothrips usitatus</name>
    <name type="common">bean blossom thrips</name>
    <dbReference type="NCBI Taxonomy" id="439358"/>
    <lineage>
        <taxon>Eukaryota</taxon>
        <taxon>Metazoa</taxon>
        <taxon>Ecdysozoa</taxon>
        <taxon>Arthropoda</taxon>
        <taxon>Hexapoda</taxon>
        <taxon>Insecta</taxon>
        <taxon>Pterygota</taxon>
        <taxon>Neoptera</taxon>
        <taxon>Paraneoptera</taxon>
        <taxon>Thysanoptera</taxon>
        <taxon>Terebrantia</taxon>
        <taxon>Thripoidea</taxon>
        <taxon>Thripidae</taxon>
        <taxon>Megalurothrips</taxon>
    </lineage>
</organism>
<keyword evidence="3" id="KW-1185">Reference proteome</keyword>
<proteinExistence type="predicted"/>
<dbReference type="Pfam" id="PF12937">
    <property type="entry name" value="F-box-like"/>
    <property type="match status" value="1"/>
</dbReference>
<dbReference type="InterPro" id="IPR001810">
    <property type="entry name" value="F-box_dom"/>
</dbReference>